<sequence>MMVTFVSQCEKNALKRTRRVLDAFANRIGDNTWQTLITQEGLLTVQKMLRKSASRNTAVSCHWTRSRSRSQLLWVVGKKSKFNEQGYVPVNRTEKSLLGSEVENNWKYLPLINAFTRLAALLHDWGKASLLFQEKLNPKSKNRFKGDPLRHEWISSLLFSALVKSSPTAKDDERWIETLVNGTWSEQQLQKWVKENNALSRPLSELPEAASLLVWLIVSHHRLPFIEDRQQRYEWADKARDTLPELLKTIDKEWGYQNLYDEGEYNQRINQCFEFPQGLLSQSPVWLHAVSCAAEHLKHQLPLFKEAMDNGCWRLVAQHARLCLMLGDHNYSSKDADPTWESNIPLYANTARLHGAMQYKQKLDEHLVNVANVAANVTEYLPFFESEPPMANDIPELKHNKNVTGKFSWQEDVVNTIYQYRHEQEDKTEGYFIVNIASTGCGKTTANAKIMQSLSEDKQSLRFILALGLRTLTLQTGDEYRERLGIDEENLAVLIGSKAVLALHQEEKDHEKEREKELQLAELGSESQESLFGEEDLELNWSEESWQGSLPEEELSTVLTRSKDRALLYAPILACTIDHIMSATETIRGGRYILPYLRLMSSDLVIDEIDDFTGDDSIAIGRLVYLAGILGRKVMISSATIPPTLALFYFKSYQLGWRIHALSHQKSLQIGCVWVDEGEYDPKKDKCFRSCQIATINAADEELTLEHYQQYHDKFITRRIKVLQSLVVRRKAFIVPTGKGQGSDPQTQYFEYIRQAILGLHQAHSCKDAQTNLNVSFGVVRVANIPVCVALTHYFLSCEWAEDVEIRTMAYHSQQVLLLRHEQEKHLDAVLKRKENVDEQPKAFQNPVIRQHLSHIQQQGKAKQLIFILVATPVEEVGRDHDFDWAVIEPSSYRSIIQMAGRVRRHREGEIESPNMALLQYNWNGFTEDENDKRKIADVFSRPGYENKELNLHLSSHDLCELVNEQQLLKSVDAIPRIQQIPDWKRQQKTNLVCLEHAAIEQLMGYSTDSQPKLITRSRIPTGISSIAKNKPITLWGFTCGTWWMTGLPQQFAEFRQSLPSIRLSLILSDKNKLNFCEYDEDSGWVKIDKELGIHHQSVSEEIKQRLWLVRDYRQSLENRESEHDPAGQLSKRYGEISVIKRKNDTYYYDDQMGISTFKILE</sequence>
<keyword evidence="7" id="KW-0067">ATP-binding</keyword>
<evidence type="ECO:0000256" key="2">
    <source>
        <dbReference type="ARBA" id="ARBA00009046"/>
    </source>
</evidence>
<dbReference type="InterPro" id="IPR027417">
    <property type="entry name" value="P-loop_NTPase"/>
</dbReference>
<evidence type="ECO:0000313" key="10">
    <source>
        <dbReference type="EMBL" id="SUC35154.1"/>
    </source>
</evidence>
<dbReference type="InterPro" id="IPR013395">
    <property type="entry name" value="CRISPR-assoc_Cas3_yers"/>
</dbReference>
<dbReference type="GO" id="GO:0004386">
    <property type="term" value="F:helicase activity"/>
    <property type="evidence" value="ECO:0007669"/>
    <property type="project" value="UniProtKB-KW"/>
</dbReference>
<protein>
    <submittedName>
        <fullName evidence="10">CRISPR-associated helicase Cas3, subtype I-F/YPEST</fullName>
    </submittedName>
</protein>
<feature type="domain" description="HD Cas3-type" evidence="9">
    <location>
        <begin position="102"/>
        <end position="287"/>
    </location>
</feature>
<keyword evidence="3" id="KW-0479">Metal-binding</keyword>
<dbReference type="Gene3D" id="1.10.3210.30">
    <property type="match status" value="1"/>
</dbReference>
<dbReference type="InterPro" id="IPR006483">
    <property type="entry name" value="CRISPR-assoc_Cas3_HD"/>
</dbReference>
<dbReference type="PROSITE" id="PS51643">
    <property type="entry name" value="HD_CAS3"/>
    <property type="match status" value="1"/>
</dbReference>
<dbReference type="GO" id="GO:0046872">
    <property type="term" value="F:metal ion binding"/>
    <property type="evidence" value="ECO:0007669"/>
    <property type="project" value="UniProtKB-KW"/>
</dbReference>
<keyword evidence="6" id="KW-0347">Helicase</keyword>
<evidence type="ECO:0000256" key="5">
    <source>
        <dbReference type="ARBA" id="ARBA00022801"/>
    </source>
</evidence>
<comment type="similarity">
    <text evidence="2">In the central section; belongs to the CRISPR-associated helicase Cas3 family.</text>
</comment>
<keyword evidence="4" id="KW-0547">Nucleotide-binding</keyword>
<dbReference type="OrthoDB" id="220028at2"/>
<proteinExistence type="inferred from homology"/>
<name>A0A379G262_9GAMM</name>
<evidence type="ECO:0000259" key="9">
    <source>
        <dbReference type="PROSITE" id="PS51643"/>
    </source>
</evidence>
<evidence type="ECO:0000256" key="8">
    <source>
        <dbReference type="ARBA" id="ARBA00023118"/>
    </source>
</evidence>
<dbReference type="Proteomes" id="UP000255129">
    <property type="component" value="Unassembled WGS sequence"/>
</dbReference>
<dbReference type="Pfam" id="PF21384">
    <property type="entry name" value="Cas3_I-F_Cas2"/>
    <property type="match status" value="1"/>
</dbReference>
<dbReference type="GO" id="GO:0016787">
    <property type="term" value="F:hydrolase activity"/>
    <property type="evidence" value="ECO:0007669"/>
    <property type="project" value="UniProtKB-KW"/>
</dbReference>
<dbReference type="Pfam" id="PF22590">
    <property type="entry name" value="Cas3-like_C_2"/>
    <property type="match status" value="1"/>
</dbReference>
<dbReference type="NCBIfam" id="TIGR02562">
    <property type="entry name" value="cas3_yersinia"/>
    <property type="match status" value="1"/>
</dbReference>
<evidence type="ECO:0000256" key="6">
    <source>
        <dbReference type="ARBA" id="ARBA00022806"/>
    </source>
</evidence>
<keyword evidence="8" id="KW-0051">Antiviral defense</keyword>
<comment type="similarity">
    <text evidence="1">In the N-terminal section; belongs to the CRISPR-associated nuclease Cas3-HD family.</text>
</comment>
<dbReference type="InterPro" id="IPR054712">
    <property type="entry name" value="Cas3-like_dom"/>
</dbReference>
<dbReference type="AlphaFoldDB" id="A0A379G262"/>
<keyword evidence="5" id="KW-0378">Hydrolase</keyword>
<evidence type="ECO:0000313" key="11">
    <source>
        <dbReference type="Proteomes" id="UP000255129"/>
    </source>
</evidence>
<dbReference type="InterPro" id="IPR048823">
    <property type="entry name" value="Cas3_I-F_Cas2"/>
</dbReference>
<reference evidence="10 11" key="1">
    <citation type="submission" date="2018-06" db="EMBL/GenBank/DDBJ databases">
        <authorList>
            <consortium name="Pathogen Informatics"/>
            <person name="Doyle S."/>
        </authorList>
    </citation>
    <scope>NUCLEOTIDE SEQUENCE [LARGE SCALE GENOMIC DNA]</scope>
    <source>
        <strain evidence="10 11">NCTC12026</strain>
    </source>
</reference>
<evidence type="ECO:0000256" key="1">
    <source>
        <dbReference type="ARBA" id="ARBA00006847"/>
    </source>
</evidence>
<dbReference type="SUPFAM" id="SSF52540">
    <property type="entry name" value="P-loop containing nucleoside triphosphate hydrolases"/>
    <property type="match status" value="1"/>
</dbReference>
<dbReference type="InterPro" id="IPR038257">
    <property type="entry name" value="CRISPR-assoc_Cas3_HD_sf"/>
</dbReference>
<dbReference type="RefSeq" id="WP_115164164.1">
    <property type="nucleotide sequence ID" value="NZ_UGUA01000002.1"/>
</dbReference>
<evidence type="ECO:0000256" key="4">
    <source>
        <dbReference type="ARBA" id="ARBA00022741"/>
    </source>
</evidence>
<evidence type="ECO:0000256" key="3">
    <source>
        <dbReference type="ARBA" id="ARBA00022723"/>
    </source>
</evidence>
<gene>
    <name evidence="10" type="ORF">NCTC12026_01537</name>
</gene>
<dbReference type="GO" id="GO:0051607">
    <property type="term" value="P:defense response to virus"/>
    <property type="evidence" value="ECO:0007669"/>
    <property type="project" value="UniProtKB-KW"/>
</dbReference>
<dbReference type="GO" id="GO:0005524">
    <property type="term" value="F:ATP binding"/>
    <property type="evidence" value="ECO:0007669"/>
    <property type="project" value="UniProtKB-KW"/>
</dbReference>
<evidence type="ECO:0000256" key="7">
    <source>
        <dbReference type="ARBA" id="ARBA00022840"/>
    </source>
</evidence>
<accession>A0A379G262</accession>
<organism evidence="10 11">
    <name type="scientific">Providencia rustigianii</name>
    <dbReference type="NCBI Taxonomy" id="158850"/>
    <lineage>
        <taxon>Bacteria</taxon>
        <taxon>Pseudomonadati</taxon>
        <taxon>Pseudomonadota</taxon>
        <taxon>Gammaproteobacteria</taxon>
        <taxon>Enterobacterales</taxon>
        <taxon>Morganellaceae</taxon>
        <taxon>Providencia</taxon>
    </lineage>
</organism>
<dbReference type="EMBL" id="UGUA01000002">
    <property type="protein sequence ID" value="SUC35154.1"/>
    <property type="molecule type" value="Genomic_DNA"/>
</dbReference>